<dbReference type="InterPro" id="IPR000182">
    <property type="entry name" value="GNAT_dom"/>
</dbReference>
<evidence type="ECO:0000259" key="1">
    <source>
        <dbReference type="Pfam" id="PF13302"/>
    </source>
</evidence>
<feature type="domain" description="N-acetyltransferase" evidence="1">
    <location>
        <begin position="4"/>
        <end position="42"/>
    </location>
</feature>
<dbReference type="Gene3D" id="3.40.630.30">
    <property type="match status" value="1"/>
</dbReference>
<dbReference type="EMBL" id="FQYQ01000009">
    <property type="protein sequence ID" value="SHJ08441.1"/>
    <property type="molecule type" value="Genomic_DNA"/>
</dbReference>
<gene>
    <name evidence="2" type="ORF">SAMN02745725_01743</name>
</gene>
<dbReference type="Proteomes" id="UP000184185">
    <property type="component" value="Unassembled WGS sequence"/>
</dbReference>
<organism evidence="2 3">
    <name type="scientific">Pseudobutyrivibrio xylanivorans DSM 14809</name>
    <dbReference type="NCBI Taxonomy" id="1123012"/>
    <lineage>
        <taxon>Bacteria</taxon>
        <taxon>Bacillati</taxon>
        <taxon>Bacillota</taxon>
        <taxon>Clostridia</taxon>
        <taxon>Lachnospirales</taxon>
        <taxon>Lachnospiraceae</taxon>
        <taxon>Pseudobutyrivibrio</taxon>
    </lineage>
</organism>
<keyword evidence="2" id="KW-0808">Transferase</keyword>
<reference evidence="2 3" key="1">
    <citation type="submission" date="2016-11" db="EMBL/GenBank/DDBJ databases">
        <authorList>
            <person name="Jaros S."/>
            <person name="Januszkiewicz K."/>
            <person name="Wedrychowicz H."/>
        </authorList>
    </citation>
    <scope>NUCLEOTIDE SEQUENCE [LARGE SCALE GENOMIC DNA]</scope>
    <source>
        <strain evidence="2 3">DSM 14809</strain>
    </source>
</reference>
<sequence>MWLACTELLRRAFEDLNVEKVWCAYYQGNEKSKRVQEKLGFKYHDTQEKVKLQLLDEVRTNIMNLMTKEDWLKLVNC</sequence>
<evidence type="ECO:0000313" key="2">
    <source>
        <dbReference type="EMBL" id="SHJ08441.1"/>
    </source>
</evidence>
<evidence type="ECO:0000313" key="3">
    <source>
        <dbReference type="Proteomes" id="UP000184185"/>
    </source>
</evidence>
<proteinExistence type="predicted"/>
<name>A0A1M6GEY6_PSEXY</name>
<dbReference type="AlphaFoldDB" id="A0A1M6GEY6"/>
<dbReference type="InterPro" id="IPR016181">
    <property type="entry name" value="Acyl_CoA_acyltransferase"/>
</dbReference>
<dbReference type="Pfam" id="PF13302">
    <property type="entry name" value="Acetyltransf_3"/>
    <property type="match status" value="1"/>
</dbReference>
<dbReference type="SUPFAM" id="SSF55729">
    <property type="entry name" value="Acyl-CoA N-acyltransferases (Nat)"/>
    <property type="match status" value="1"/>
</dbReference>
<dbReference type="GO" id="GO:0016747">
    <property type="term" value="F:acyltransferase activity, transferring groups other than amino-acyl groups"/>
    <property type="evidence" value="ECO:0007669"/>
    <property type="project" value="InterPro"/>
</dbReference>
<protein>
    <submittedName>
        <fullName evidence="2">Acetyltransferase (GNAT) domain-containing protein</fullName>
    </submittedName>
</protein>
<accession>A0A1M6GEY6</accession>
<keyword evidence="3" id="KW-1185">Reference proteome</keyword>
<dbReference type="RefSeq" id="WP_072916214.1">
    <property type="nucleotide sequence ID" value="NZ_FQYQ01000009.1"/>
</dbReference>